<feature type="domain" description="Lysozyme inhibitor LprI-like N-terminal" evidence="2">
    <location>
        <begin position="40"/>
        <end position="94"/>
    </location>
</feature>
<dbReference type="InterPro" id="IPR009739">
    <property type="entry name" value="LprI-like_N"/>
</dbReference>
<dbReference type="OrthoDB" id="7340239at2"/>
<comment type="caution">
    <text evidence="3">The sequence shown here is derived from an EMBL/GenBank/DDBJ whole genome shotgun (WGS) entry which is preliminary data.</text>
</comment>
<dbReference type="EMBL" id="QURR01000001">
    <property type="protein sequence ID" value="RGE46932.1"/>
    <property type="molecule type" value="Genomic_DNA"/>
</dbReference>
<feature type="region of interest" description="Disordered" evidence="1">
    <location>
        <begin position="1"/>
        <end position="28"/>
    </location>
</feature>
<reference evidence="3 4" key="1">
    <citation type="submission" date="2018-08" db="EMBL/GenBank/DDBJ databases">
        <title>Comamonas testosteroni strain SWCO2.</title>
        <authorList>
            <person name="Jiang N."/>
            <person name="Zhang X.Z."/>
        </authorList>
    </citation>
    <scope>NUCLEOTIDE SEQUENCE [LARGE SCALE GENOMIC DNA]</scope>
    <source>
        <strain evidence="3 4">SWCO2</strain>
    </source>
</reference>
<evidence type="ECO:0000313" key="3">
    <source>
        <dbReference type="EMBL" id="RGE46932.1"/>
    </source>
</evidence>
<sequence length="102" mass="10678">MPSAAEQRLLSGASPADGAAPGGGGAQAVVAGDGAAAKSCRACKSRMTKGQKAWLDYRESWCRYLEAANLLAPSGRAQYTSCMVHMTDQKINELQDLESASK</sequence>
<dbReference type="Proteomes" id="UP000261948">
    <property type="component" value="Unassembled WGS sequence"/>
</dbReference>
<evidence type="ECO:0000313" key="4">
    <source>
        <dbReference type="Proteomes" id="UP000261948"/>
    </source>
</evidence>
<dbReference type="AlphaFoldDB" id="A0A373FTR3"/>
<dbReference type="Pfam" id="PF07007">
    <property type="entry name" value="LprI"/>
    <property type="match status" value="1"/>
</dbReference>
<organism evidence="3 4">
    <name type="scientific">Comamonas testosteroni</name>
    <name type="common">Pseudomonas testosteroni</name>
    <dbReference type="NCBI Taxonomy" id="285"/>
    <lineage>
        <taxon>Bacteria</taxon>
        <taxon>Pseudomonadati</taxon>
        <taxon>Pseudomonadota</taxon>
        <taxon>Betaproteobacteria</taxon>
        <taxon>Burkholderiales</taxon>
        <taxon>Comamonadaceae</taxon>
        <taxon>Comamonas</taxon>
    </lineage>
</organism>
<accession>A0A373FTR3</accession>
<gene>
    <name evidence="3" type="ORF">DZC30_00515</name>
</gene>
<name>A0A373FTR3_COMTE</name>
<proteinExistence type="predicted"/>
<evidence type="ECO:0000259" key="2">
    <source>
        <dbReference type="Pfam" id="PF07007"/>
    </source>
</evidence>
<dbReference type="Gene3D" id="1.20.1270.180">
    <property type="match status" value="1"/>
</dbReference>
<evidence type="ECO:0000256" key="1">
    <source>
        <dbReference type="SAM" id="MobiDB-lite"/>
    </source>
</evidence>
<protein>
    <submittedName>
        <fullName evidence="3">DUF1311 domain-containing protein</fullName>
    </submittedName>
</protein>
<keyword evidence="4" id="KW-1185">Reference proteome</keyword>